<protein>
    <submittedName>
        <fullName evidence="2">Uncharacterized protein</fullName>
    </submittedName>
</protein>
<dbReference type="AlphaFoldDB" id="A0AAE1DB24"/>
<feature type="region of interest" description="Disordered" evidence="1">
    <location>
        <begin position="432"/>
        <end position="471"/>
    </location>
</feature>
<feature type="compositionally biased region" description="Polar residues" evidence="1">
    <location>
        <begin position="15"/>
        <end position="30"/>
    </location>
</feature>
<feature type="compositionally biased region" description="Low complexity" evidence="1">
    <location>
        <begin position="165"/>
        <end position="181"/>
    </location>
</feature>
<keyword evidence="3" id="KW-1185">Reference proteome</keyword>
<feature type="compositionally biased region" description="Polar residues" evidence="1">
    <location>
        <begin position="717"/>
        <end position="735"/>
    </location>
</feature>
<accession>A0AAE1DB24</accession>
<feature type="region of interest" description="Disordered" evidence="1">
    <location>
        <begin position="1"/>
        <end position="39"/>
    </location>
</feature>
<dbReference type="EMBL" id="JAWDGP010004484">
    <property type="protein sequence ID" value="KAK3763907.1"/>
    <property type="molecule type" value="Genomic_DNA"/>
</dbReference>
<gene>
    <name evidence="2" type="ORF">RRG08_050555</name>
</gene>
<feature type="region of interest" description="Disordered" evidence="1">
    <location>
        <begin position="717"/>
        <end position="753"/>
    </location>
</feature>
<feature type="compositionally biased region" description="Basic and acidic residues" evidence="1">
    <location>
        <begin position="440"/>
        <end position="462"/>
    </location>
</feature>
<feature type="compositionally biased region" description="Basic and acidic residues" evidence="1">
    <location>
        <begin position="1"/>
        <end position="14"/>
    </location>
</feature>
<dbReference type="Proteomes" id="UP001283361">
    <property type="component" value="Unassembled WGS sequence"/>
</dbReference>
<feature type="region of interest" description="Disordered" evidence="1">
    <location>
        <begin position="295"/>
        <end position="320"/>
    </location>
</feature>
<feature type="region of interest" description="Disordered" evidence="1">
    <location>
        <begin position="518"/>
        <end position="545"/>
    </location>
</feature>
<feature type="compositionally biased region" description="Pro residues" evidence="1">
    <location>
        <begin position="737"/>
        <end position="750"/>
    </location>
</feature>
<name>A0AAE1DB24_9GAST</name>
<sequence length="881" mass="94409">MAGHIFEKHQDIRNLDTNPEISNLDQSGESIDTESEGADLKRNRSGHLCLISVPQLVLDSGVYPGTCSKTAEQLQQLETEICSEADEEGKQTKKREKRELEAEKFKNESSSSPGFVFPALHAASSLPLPSPLPPLPPPARVEHLRGGDVSSWFVCQFSGESPTAGGTDWDSTGGSCSSSSSSGGGSGGRGADNAQRPGFVDRGRQVAPTAASIGGSSRDSESCCSTCDSDNLTTTPSSAPDKLLGRKNIHSEDGIRYCSEFLHSDSISVSGDLCDTLTHAVVSGSRLKLHEEYGDNETGTGLGSDHNFRANLPHSPGLKKETLDVRNNRYANFCDGRGGSVNLDDGNDHARSGQFDHLCGGDALCESNIQPLCIGEDTGKERQSSGSLSLASEAINRCNNRANPTAGLNCSCGGKAVCNCLLKPGLDSVPNGLGPSLALDRQREESQADRQTERDSDRDKNYDTSPPSGSRIYFQRDKEITVGPQQACICGSVQALQQALCVRHCTAPGSLVLTTGGHCSGQPKHPSHNRLRQASTGPAAVPGSQGESLEALSVDQALLVESVGDITEPSHTVGHTSKVSFSKDYPDTCVGSAVFDSNSDSFSTQGVINSVNFFVLDSSIKDGISSPYQVCVTRESCETYRNCSYSKHASFYKSREDLLSPVLSGLDSVADVSISRIGDYRSRVRARRTSTSDEDTDQPVRSAPDIEEGLYQLTNQSSHLAANSGPRTSTPESRTSYPPPSLPSPPPSVPESPLLAQCQRQGVSLEEGSTVCTERQARSGQGGTRQATPALLHRAALEDFAPVCLRPVLQEWNAEPATNDDFLALETYTAYWWMKIKQRLLVDESQTKITHRSTVQDGELARFYTESAGKKTYGAIKEIAN</sequence>
<feature type="compositionally biased region" description="Basic and acidic residues" evidence="1">
    <location>
        <begin position="97"/>
        <end position="107"/>
    </location>
</feature>
<organism evidence="2 3">
    <name type="scientific">Elysia crispata</name>
    <name type="common">lettuce slug</name>
    <dbReference type="NCBI Taxonomy" id="231223"/>
    <lineage>
        <taxon>Eukaryota</taxon>
        <taxon>Metazoa</taxon>
        <taxon>Spiralia</taxon>
        <taxon>Lophotrochozoa</taxon>
        <taxon>Mollusca</taxon>
        <taxon>Gastropoda</taxon>
        <taxon>Heterobranchia</taxon>
        <taxon>Euthyneura</taxon>
        <taxon>Panpulmonata</taxon>
        <taxon>Sacoglossa</taxon>
        <taxon>Placobranchoidea</taxon>
        <taxon>Plakobranchidae</taxon>
        <taxon>Elysia</taxon>
    </lineage>
</organism>
<evidence type="ECO:0000313" key="2">
    <source>
        <dbReference type="EMBL" id="KAK3763907.1"/>
    </source>
</evidence>
<feature type="region of interest" description="Disordered" evidence="1">
    <location>
        <begin position="85"/>
        <end position="113"/>
    </location>
</feature>
<reference evidence="2" key="1">
    <citation type="journal article" date="2023" name="G3 (Bethesda)">
        <title>A reference genome for the long-term kleptoplast-retaining sea slug Elysia crispata morphotype clarki.</title>
        <authorList>
            <person name="Eastman K.E."/>
            <person name="Pendleton A.L."/>
            <person name="Shaikh M.A."/>
            <person name="Suttiyut T."/>
            <person name="Ogas R."/>
            <person name="Tomko P."/>
            <person name="Gavelis G."/>
            <person name="Widhalm J.R."/>
            <person name="Wisecaver J.H."/>
        </authorList>
    </citation>
    <scope>NUCLEOTIDE SEQUENCE</scope>
    <source>
        <strain evidence="2">ECLA1</strain>
    </source>
</reference>
<evidence type="ECO:0000313" key="3">
    <source>
        <dbReference type="Proteomes" id="UP001283361"/>
    </source>
</evidence>
<evidence type="ECO:0000256" key="1">
    <source>
        <dbReference type="SAM" id="MobiDB-lite"/>
    </source>
</evidence>
<comment type="caution">
    <text evidence="2">The sequence shown here is derived from an EMBL/GenBank/DDBJ whole genome shotgun (WGS) entry which is preliminary data.</text>
</comment>
<proteinExistence type="predicted"/>
<feature type="region of interest" description="Disordered" evidence="1">
    <location>
        <begin position="162"/>
        <end position="203"/>
    </location>
</feature>